<dbReference type="EMBL" id="JABSTV010001249">
    <property type="protein sequence ID" value="KAH7962110.1"/>
    <property type="molecule type" value="Genomic_DNA"/>
</dbReference>
<comment type="caution">
    <text evidence="1">The sequence shown here is derived from an EMBL/GenBank/DDBJ whole genome shotgun (WGS) entry which is preliminary data.</text>
</comment>
<evidence type="ECO:0000313" key="1">
    <source>
        <dbReference type="EMBL" id="KAH7962110.1"/>
    </source>
</evidence>
<evidence type="ECO:0008006" key="3">
    <source>
        <dbReference type="Google" id="ProtNLM"/>
    </source>
</evidence>
<reference evidence="1" key="1">
    <citation type="journal article" date="2020" name="Cell">
        <title>Large-Scale Comparative Analyses of Tick Genomes Elucidate Their Genetic Diversity and Vector Capacities.</title>
        <authorList>
            <consortium name="Tick Genome and Microbiome Consortium (TIGMIC)"/>
            <person name="Jia N."/>
            <person name="Wang J."/>
            <person name="Shi W."/>
            <person name="Du L."/>
            <person name="Sun Y."/>
            <person name="Zhan W."/>
            <person name="Jiang J.F."/>
            <person name="Wang Q."/>
            <person name="Zhang B."/>
            <person name="Ji P."/>
            <person name="Bell-Sakyi L."/>
            <person name="Cui X.M."/>
            <person name="Yuan T.T."/>
            <person name="Jiang B.G."/>
            <person name="Yang W.F."/>
            <person name="Lam T.T."/>
            <person name="Chang Q.C."/>
            <person name="Ding S.J."/>
            <person name="Wang X.J."/>
            <person name="Zhu J.G."/>
            <person name="Ruan X.D."/>
            <person name="Zhao L."/>
            <person name="Wei J.T."/>
            <person name="Ye R.Z."/>
            <person name="Que T.C."/>
            <person name="Du C.H."/>
            <person name="Zhou Y.H."/>
            <person name="Cheng J.X."/>
            <person name="Dai P.F."/>
            <person name="Guo W.B."/>
            <person name="Han X.H."/>
            <person name="Huang E.J."/>
            <person name="Li L.F."/>
            <person name="Wei W."/>
            <person name="Gao Y.C."/>
            <person name="Liu J.Z."/>
            <person name="Shao H.Z."/>
            <person name="Wang X."/>
            <person name="Wang C.C."/>
            <person name="Yang T.C."/>
            <person name="Huo Q.B."/>
            <person name="Li W."/>
            <person name="Chen H.Y."/>
            <person name="Chen S.E."/>
            <person name="Zhou L.G."/>
            <person name="Ni X.B."/>
            <person name="Tian J.H."/>
            <person name="Sheng Y."/>
            <person name="Liu T."/>
            <person name="Pan Y.S."/>
            <person name="Xia L.Y."/>
            <person name="Li J."/>
            <person name="Zhao F."/>
            <person name="Cao W.C."/>
        </authorList>
    </citation>
    <scope>NUCLEOTIDE SEQUENCE</scope>
    <source>
        <strain evidence="1">Rsan-2018</strain>
    </source>
</reference>
<dbReference type="PANTHER" id="PTHR47272">
    <property type="entry name" value="DDE_TNP_1_7 DOMAIN-CONTAINING PROTEIN"/>
    <property type="match status" value="1"/>
</dbReference>
<reference evidence="1" key="2">
    <citation type="submission" date="2021-09" db="EMBL/GenBank/DDBJ databases">
        <authorList>
            <person name="Jia N."/>
            <person name="Wang J."/>
            <person name="Shi W."/>
            <person name="Du L."/>
            <person name="Sun Y."/>
            <person name="Zhan W."/>
            <person name="Jiang J."/>
            <person name="Wang Q."/>
            <person name="Zhang B."/>
            <person name="Ji P."/>
            <person name="Sakyi L.B."/>
            <person name="Cui X."/>
            <person name="Yuan T."/>
            <person name="Jiang B."/>
            <person name="Yang W."/>
            <person name="Lam T.T.-Y."/>
            <person name="Chang Q."/>
            <person name="Ding S."/>
            <person name="Wang X."/>
            <person name="Zhu J."/>
            <person name="Ruan X."/>
            <person name="Zhao L."/>
            <person name="Wei J."/>
            <person name="Que T."/>
            <person name="Du C."/>
            <person name="Cheng J."/>
            <person name="Dai P."/>
            <person name="Han X."/>
            <person name="Huang E."/>
            <person name="Gao Y."/>
            <person name="Liu J."/>
            <person name="Shao H."/>
            <person name="Ye R."/>
            <person name="Li L."/>
            <person name="Wei W."/>
            <person name="Wang X."/>
            <person name="Wang C."/>
            <person name="Huo Q."/>
            <person name="Li W."/>
            <person name="Guo W."/>
            <person name="Chen H."/>
            <person name="Chen S."/>
            <person name="Zhou L."/>
            <person name="Zhou L."/>
            <person name="Ni X."/>
            <person name="Tian J."/>
            <person name="Zhou Y."/>
            <person name="Sheng Y."/>
            <person name="Liu T."/>
            <person name="Pan Y."/>
            <person name="Xia L."/>
            <person name="Li J."/>
            <person name="Zhao F."/>
            <person name="Cao W."/>
        </authorList>
    </citation>
    <scope>NUCLEOTIDE SEQUENCE</scope>
    <source>
        <strain evidence="1">Rsan-2018</strain>
        <tissue evidence="1">Larvae</tissue>
    </source>
</reference>
<organism evidence="1 2">
    <name type="scientific">Rhipicephalus sanguineus</name>
    <name type="common">Brown dog tick</name>
    <name type="synonym">Ixodes sanguineus</name>
    <dbReference type="NCBI Taxonomy" id="34632"/>
    <lineage>
        <taxon>Eukaryota</taxon>
        <taxon>Metazoa</taxon>
        <taxon>Ecdysozoa</taxon>
        <taxon>Arthropoda</taxon>
        <taxon>Chelicerata</taxon>
        <taxon>Arachnida</taxon>
        <taxon>Acari</taxon>
        <taxon>Parasitiformes</taxon>
        <taxon>Ixodida</taxon>
        <taxon>Ixodoidea</taxon>
        <taxon>Ixodidae</taxon>
        <taxon>Rhipicephalinae</taxon>
        <taxon>Rhipicephalus</taxon>
        <taxon>Rhipicephalus</taxon>
    </lineage>
</organism>
<proteinExistence type="predicted"/>
<accession>A0A9D4Q185</accession>
<protein>
    <recommendedName>
        <fullName evidence="3">PiggyBac transposable element-derived protein domain-containing protein</fullName>
    </recommendedName>
</protein>
<keyword evidence="2" id="KW-1185">Reference proteome</keyword>
<name>A0A9D4Q185_RHISA</name>
<gene>
    <name evidence="1" type="ORF">HPB52_014501</name>
</gene>
<sequence length="79" mass="9127">MCGLGACDYERAPERSYRRQAAGVSAHLHQYCRISIKTKKWTLKVSLHMVDLSIVNAWMQYPEDGRKNGAQRRDTMDLL</sequence>
<evidence type="ECO:0000313" key="2">
    <source>
        <dbReference type="Proteomes" id="UP000821837"/>
    </source>
</evidence>
<dbReference type="PANTHER" id="PTHR47272:SF2">
    <property type="entry name" value="PIGGYBAC TRANSPOSABLE ELEMENT-DERIVED PROTEIN 3-LIKE"/>
    <property type="match status" value="1"/>
</dbReference>
<dbReference type="Proteomes" id="UP000821837">
    <property type="component" value="Chromosome 3"/>
</dbReference>
<dbReference type="AlphaFoldDB" id="A0A9D4Q185"/>